<protein>
    <submittedName>
        <fullName evidence="1">Uncharacterized protein</fullName>
    </submittedName>
</protein>
<dbReference type="EMBL" id="FUIG01000019">
    <property type="protein sequence ID" value="SJM30124.1"/>
    <property type="molecule type" value="Genomic_DNA"/>
</dbReference>
<keyword evidence="2" id="KW-1185">Reference proteome</keyword>
<name>A0A2P9AG83_9HYPH</name>
<accession>A0A2P9AG83</accession>
<gene>
    <name evidence="1" type="ORF">BQ8482_130023</name>
</gene>
<organism evidence="1 2">
    <name type="scientific">Mesorhizobium delmotii</name>
    <dbReference type="NCBI Taxonomy" id="1631247"/>
    <lineage>
        <taxon>Bacteria</taxon>
        <taxon>Pseudomonadati</taxon>
        <taxon>Pseudomonadota</taxon>
        <taxon>Alphaproteobacteria</taxon>
        <taxon>Hyphomicrobiales</taxon>
        <taxon>Phyllobacteriaceae</taxon>
        <taxon>Mesorhizobium</taxon>
    </lineage>
</organism>
<evidence type="ECO:0000313" key="2">
    <source>
        <dbReference type="Proteomes" id="UP000245698"/>
    </source>
</evidence>
<proteinExistence type="predicted"/>
<dbReference type="Proteomes" id="UP000245698">
    <property type="component" value="Unassembled WGS sequence"/>
</dbReference>
<reference evidence="2" key="1">
    <citation type="submission" date="2016-12" db="EMBL/GenBank/DDBJ databases">
        <authorList>
            <person name="Brunel B."/>
        </authorList>
    </citation>
    <scope>NUCLEOTIDE SEQUENCE [LARGE SCALE GENOMIC DNA]</scope>
</reference>
<evidence type="ECO:0000313" key="1">
    <source>
        <dbReference type="EMBL" id="SJM30124.1"/>
    </source>
</evidence>
<sequence>MIPRRSRHDAAYLFSFGKVADGVRRTAELEASCLLSVLHFQEDFDPCPAGKPWGANQGGVHNHIADAPARLVYVGQLYQGYDTPYVAKDLLERGWW</sequence>
<dbReference type="AlphaFoldDB" id="A0A2P9AG83"/>